<evidence type="ECO:0000313" key="3">
    <source>
        <dbReference type="Proteomes" id="UP000053095"/>
    </source>
</evidence>
<dbReference type="Proteomes" id="UP000053095">
    <property type="component" value="Unassembled WGS sequence"/>
</dbReference>
<feature type="domain" description="Heterokaryon incompatibility" evidence="1">
    <location>
        <begin position="356"/>
        <end position="450"/>
    </location>
</feature>
<dbReference type="AlphaFoldDB" id="A0A6V8H958"/>
<dbReference type="InterPro" id="IPR010730">
    <property type="entry name" value="HET"/>
</dbReference>
<reference evidence="3" key="1">
    <citation type="journal article" date="2015" name="Genome Announc.">
        <title>Draft genome sequence of Talaromyces cellulolyticus strain Y-94, a source of lignocellulosic biomass-degrading enzymes.</title>
        <authorList>
            <person name="Fujii T."/>
            <person name="Koike H."/>
            <person name="Sawayama S."/>
            <person name="Yano S."/>
            <person name="Inoue H."/>
        </authorList>
    </citation>
    <scope>NUCLEOTIDE SEQUENCE [LARGE SCALE GENOMIC DNA]</scope>
    <source>
        <strain evidence="3">Y-94</strain>
    </source>
</reference>
<dbReference type="PANTHER" id="PTHR39596">
    <property type="match status" value="1"/>
</dbReference>
<name>A0A6V8H958_TALPI</name>
<gene>
    <name evidence="2" type="ORF">TCE0_033f08305</name>
</gene>
<proteinExistence type="predicted"/>
<evidence type="ECO:0000259" key="1">
    <source>
        <dbReference type="Pfam" id="PF06985"/>
    </source>
</evidence>
<dbReference type="PANTHER" id="PTHR39596:SF3">
    <property type="entry name" value="HETEROKARYON INCOMPATIBILITY DOMAIN-CONTAINING PROTEIN"/>
    <property type="match status" value="1"/>
</dbReference>
<dbReference type="Pfam" id="PF06985">
    <property type="entry name" value="HET"/>
    <property type="match status" value="1"/>
</dbReference>
<protein>
    <recommendedName>
        <fullName evidence="1">Heterokaryon incompatibility domain-containing protein</fullName>
    </recommendedName>
</protein>
<comment type="caution">
    <text evidence="2">The sequence shown here is derived from an EMBL/GenBank/DDBJ whole genome shotgun (WGS) entry which is preliminary data.</text>
</comment>
<sequence length="816" mass="93514">MEHLPLPDRVEPFIIVPYEAPKKDWYDGQGFLDYPQRCGWTEEQLRGGDDTTKEDYLDANGFKKRGSDDEVEQFFQTWLFFGLLIEFLKIGGVHVQTEDFLVDANTEGDNPDMPKMVNTSKLPQLLLEWRDEITNRGANTERTWKILTPMFDRSKSILDRYCMPGHEKEWPLKQEKPRPWPVRDEISTTMIALTFSLRRAAIESGYIDNVDPLTPTLHGRSELLWKRLQQKWCIADVTTALKELAIDGHYYLAASPGLSNKELDHHSKCTEEHCLYEYDLKMYVTRHAGSPWHHSGCKSTIQYGGQLGPERGQTDWVDAIGKIIDKDAIPIALWVKGSRELWSVEYHLTGNRKPNYVAISHVWADGHGNPNANSIPECQLDRITHYVENVHWEGRKPIPGNPNLSDGIGFWLDTICVPVDKGDPIKKVQKKKAIANMRHVYSRAKAVLVLDNWLEQISSTHPILDIVSRLYQSNWIKRLWTHQEGFLPGLDAPLEEGLLRTTRVYIQFSDKSVELDELREQFETYQQQQINVGIHLQFPVAANARLLVMYSRLKFIMSGVKDMKDKWKLYAPVADAMSERKTSRLVDEIICLATIIGIDVKPFLELPDKDKSDEELAQDRMALFLDTVHTFAMQLVFNNYQRLERIGYRWAPRSLLNFRLPQLYPGRDQRTTNFQVVNGKKGLLVQYPGFLMQFDSGRPTFGTSERGCVIKYNQKSDKSQGPRVDGNYFIIELPPNNVRWTESSSQVYAVVLYEVPTKRGQSCAAIVGLSTSSPANGIYTFEHCSIATARVVSTAPTWVDVVEVPLLASNTKWLVY</sequence>
<dbReference type="EMBL" id="DF933829">
    <property type="protein sequence ID" value="GAM37950.1"/>
    <property type="molecule type" value="Genomic_DNA"/>
</dbReference>
<accession>A0A6V8H958</accession>
<evidence type="ECO:0000313" key="2">
    <source>
        <dbReference type="EMBL" id="GAM37950.1"/>
    </source>
</evidence>
<organism evidence="2 3">
    <name type="scientific">Talaromyces pinophilus</name>
    <name type="common">Penicillium pinophilum</name>
    <dbReference type="NCBI Taxonomy" id="128442"/>
    <lineage>
        <taxon>Eukaryota</taxon>
        <taxon>Fungi</taxon>
        <taxon>Dikarya</taxon>
        <taxon>Ascomycota</taxon>
        <taxon>Pezizomycotina</taxon>
        <taxon>Eurotiomycetes</taxon>
        <taxon>Eurotiomycetidae</taxon>
        <taxon>Eurotiales</taxon>
        <taxon>Trichocomaceae</taxon>
        <taxon>Talaromyces</taxon>
        <taxon>Talaromyces sect. Talaromyces</taxon>
    </lineage>
</organism>
<keyword evidence="3" id="KW-1185">Reference proteome</keyword>